<evidence type="ECO:0000313" key="10">
    <source>
        <dbReference type="Proteomes" id="UP000075880"/>
    </source>
</evidence>
<dbReference type="PROSITE" id="PS51115">
    <property type="entry name" value="LAMININ_IVA"/>
    <property type="match status" value="1"/>
</dbReference>
<feature type="domain" description="Laminin IV type A" evidence="8">
    <location>
        <begin position="200"/>
        <end position="367"/>
    </location>
</feature>
<protein>
    <recommendedName>
        <fullName evidence="11">Ig-like domain-containing protein</fullName>
    </recommendedName>
</protein>
<dbReference type="Gene3D" id="2.60.40.10">
    <property type="entry name" value="Immunoglobulins"/>
    <property type="match status" value="1"/>
</dbReference>
<dbReference type="SUPFAM" id="SSF48726">
    <property type="entry name" value="Immunoglobulin"/>
    <property type="match status" value="1"/>
</dbReference>
<evidence type="ECO:0000256" key="2">
    <source>
        <dbReference type="ARBA" id="ARBA00022737"/>
    </source>
</evidence>
<dbReference type="InterPro" id="IPR036179">
    <property type="entry name" value="Ig-like_dom_sf"/>
</dbReference>
<evidence type="ECO:0000256" key="4">
    <source>
        <dbReference type="ARBA" id="ARBA00023180"/>
    </source>
</evidence>
<organism evidence="9 10">
    <name type="scientific">Anopheles atroparvus</name>
    <name type="common">European mosquito</name>
    <dbReference type="NCBI Taxonomy" id="41427"/>
    <lineage>
        <taxon>Eukaryota</taxon>
        <taxon>Metazoa</taxon>
        <taxon>Ecdysozoa</taxon>
        <taxon>Arthropoda</taxon>
        <taxon>Hexapoda</taxon>
        <taxon>Insecta</taxon>
        <taxon>Pterygota</taxon>
        <taxon>Neoptera</taxon>
        <taxon>Endopterygota</taxon>
        <taxon>Diptera</taxon>
        <taxon>Nematocera</taxon>
        <taxon>Culicoidea</taxon>
        <taxon>Culicidae</taxon>
        <taxon>Anophelinae</taxon>
        <taxon>Anopheles</taxon>
    </lineage>
</organism>
<accession>A0AAG5DJ66</accession>
<dbReference type="Gene3D" id="4.10.400.10">
    <property type="entry name" value="Low-density Lipoprotein Receptor"/>
    <property type="match status" value="1"/>
</dbReference>
<keyword evidence="4" id="KW-0325">Glycoprotein</keyword>
<keyword evidence="10" id="KW-1185">Reference proteome</keyword>
<dbReference type="SMART" id="SM00281">
    <property type="entry name" value="LamB"/>
    <property type="match status" value="1"/>
</dbReference>
<evidence type="ECO:0008006" key="11">
    <source>
        <dbReference type="Google" id="ProtNLM"/>
    </source>
</evidence>
<feature type="signal peptide" evidence="6">
    <location>
        <begin position="1"/>
        <end position="21"/>
    </location>
</feature>
<dbReference type="Proteomes" id="UP000075880">
    <property type="component" value="Unassembled WGS sequence"/>
</dbReference>
<keyword evidence="3 5" id="KW-1015">Disulfide bond</keyword>
<evidence type="ECO:0000313" key="9">
    <source>
        <dbReference type="EnsemblMetazoa" id="ENSAATROPP011327"/>
    </source>
</evidence>
<dbReference type="InterPro" id="IPR002172">
    <property type="entry name" value="LDrepeatLR_classA_rpt"/>
</dbReference>
<dbReference type="EnsemblMetazoa" id="ENSAATROPT012479">
    <property type="protein sequence ID" value="ENSAATROPP011327"/>
    <property type="gene ID" value="ENSAATROPG010153"/>
</dbReference>
<evidence type="ECO:0000259" key="8">
    <source>
        <dbReference type="PROSITE" id="PS51115"/>
    </source>
</evidence>
<dbReference type="Pfam" id="PF00057">
    <property type="entry name" value="Ldl_recept_a"/>
    <property type="match status" value="1"/>
</dbReference>
<evidence type="ECO:0000256" key="1">
    <source>
        <dbReference type="ARBA" id="ARBA00022729"/>
    </source>
</evidence>
<dbReference type="CDD" id="cd00112">
    <property type="entry name" value="LDLa"/>
    <property type="match status" value="1"/>
</dbReference>
<dbReference type="InterPro" id="IPR013783">
    <property type="entry name" value="Ig-like_fold"/>
</dbReference>
<comment type="caution">
    <text evidence="5">Lacks conserved residue(s) required for the propagation of feature annotation.</text>
</comment>
<evidence type="ECO:0000256" key="5">
    <source>
        <dbReference type="PROSITE-ProRule" id="PRU00124"/>
    </source>
</evidence>
<feature type="chain" id="PRO_5042507515" description="Ig-like domain-containing protein" evidence="6">
    <location>
        <begin position="22"/>
        <end position="421"/>
    </location>
</feature>
<feature type="domain" description="Ig-like" evidence="7">
    <location>
        <begin position="65"/>
        <end position="154"/>
    </location>
</feature>
<reference evidence="9" key="1">
    <citation type="submission" date="2024-04" db="UniProtKB">
        <authorList>
            <consortium name="EnsemblMetazoa"/>
        </authorList>
    </citation>
    <scope>IDENTIFICATION</scope>
    <source>
        <strain evidence="9">EBRO</strain>
    </source>
</reference>
<name>A0AAG5DJ66_ANOAO</name>
<dbReference type="AlphaFoldDB" id="A0AAG5DJ66"/>
<feature type="disulfide bond" evidence="5">
    <location>
        <begin position="47"/>
        <end position="62"/>
    </location>
</feature>
<dbReference type="Pfam" id="PF13927">
    <property type="entry name" value="Ig_3"/>
    <property type="match status" value="1"/>
</dbReference>
<dbReference type="InterPro" id="IPR036055">
    <property type="entry name" value="LDL_receptor-like_sf"/>
</dbReference>
<evidence type="ECO:0000256" key="6">
    <source>
        <dbReference type="SAM" id="SignalP"/>
    </source>
</evidence>
<dbReference type="InterPro" id="IPR007110">
    <property type="entry name" value="Ig-like_dom"/>
</dbReference>
<dbReference type="SUPFAM" id="SSF57424">
    <property type="entry name" value="LDL receptor-like module"/>
    <property type="match status" value="1"/>
</dbReference>
<dbReference type="PROSITE" id="PS50068">
    <property type="entry name" value="LDLRA_2"/>
    <property type="match status" value="1"/>
</dbReference>
<dbReference type="SMART" id="SM00192">
    <property type="entry name" value="LDLa"/>
    <property type="match status" value="1"/>
</dbReference>
<keyword evidence="1 6" id="KW-0732">Signal</keyword>
<evidence type="ECO:0000256" key="3">
    <source>
        <dbReference type="ARBA" id="ARBA00023157"/>
    </source>
</evidence>
<evidence type="ECO:0000259" key="7">
    <source>
        <dbReference type="PROSITE" id="PS50835"/>
    </source>
</evidence>
<dbReference type="InterPro" id="IPR000034">
    <property type="entry name" value="Laminin_IV"/>
</dbReference>
<proteinExistence type="predicted"/>
<sequence length="421" mass="47031">MTHSPSRALGLVLLLAIVAVAVDRTPLRYVPFRCRSSGVSVSITFRCDGFTHCRDGSDEEGCQAPSLVEGPPASSVVQVGEWMNLTCRGTGTPAPAVSWKMNGNEQLDPVCDWTRELDGSGRLACRMRLIDAGNYSCHLSNPLGSIDVQPVTVASVSGNPCPEGAFLTDEGSTGTCASCFCSGVSQLCHKARLFRWNYTMAMNDWKMGYATWDGRGPVEKVSNYANFPTTKPLYYSLPYRFIEYQVKSYSGYLQFELERNDSAERLDIPEIVLMGYNRTIEYRGAPEGNPGFGNRTVRIQFKESNFQYRNGSHLDRANFMTVLAYIDRFLIRMQPKGGRYVPSGKDIVMDSASDYSRGLGMTSSVEECRCPPGFRGTSCERCDFGHDRILLGPPMGLCMPWHWHRERYVPTSTTPRTYHYV</sequence>
<dbReference type="Pfam" id="PF00052">
    <property type="entry name" value="Laminin_B"/>
    <property type="match status" value="1"/>
</dbReference>
<keyword evidence="2" id="KW-0677">Repeat</keyword>
<dbReference type="PROSITE" id="PS50835">
    <property type="entry name" value="IG_LIKE"/>
    <property type="match status" value="1"/>
</dbReference>